<name>A0A6C0EHS5_9ZZZZ</name>
<proteinExistence type="predicted"/>
<protein>
    <submittedName>
        <fullName evidence="2">Uncharacterized protein</fullName>
    </submittedName>
</protein>
<feature type="region of interest" description="Disordered" evidence="1">
    <location>
        <begin position="1"/>
        <end position="21"/>
    </location>
</feature>
<dbReference type="EMBL" id="MN738850">
    <property type="protein sequence ID" value="QHT27983.1"/>
    <property type="molecule type" value="Genomic_DNA"/>
</dbReference>
<dbReference type="SUPFAM" id="SSF118310">
    <property type="entry name" value="AN1-like Zinc finger"/>
    <property type="match status" value="1"/>
</dbReference>
<dbReference type="InterPro" id="IPR035896">
    <property type="entry name" value="AN1-like_Znf"/>
</dbReference>
<dbReference type="PANTHER" id="PTHR10634">
    <property type="entry name" value="AN1-TYPE ZINC FINGER PROTEIN"/>
    <property type="match status" value="1"/>
</dbReference>
<dbReference type="Gene3D" id="4.10.1110.10">
    <property type="entry name" value="AN1-like Zinc finger"/>
    <property type="match status" value="1"/>
</dbReference>
<dbReference type="AlphaFoldDB" id="A0A6C0EHS5"/>
<evidence type="ECO:0000313" key="2">
    <source>
        <dbReference type="EMBL" id="QHT27983.1"/>
    </source>
</evidence>
<sequence>MSKPLKTDDKKVDTCEGSSKTEENQTIKITDETLLIKESPTNNINTYNVKIKRKKPTCKNCGKNKRKKMRIMLFDCRCDMKFCSECLLPENHNCDFDYRKMGKEILEKHNPKVDYKKIIHI</sequence>
<reference evidence="2" key="1">
    <citation type="journal article" date="2020" name="Nature">
        <title>Giant virus diversity and host interactions through global metagenomics.</title>
        <authorList>
            <person name="Schulz F."/>
            <person name="Roux S."/>
            <person name="Paez-Espino D."/>
            <person name="Jungbluth S."/>
            <person name="Walsh D.A."/>
            <person name="Denef V.J."/>
            <person name="McMahon K.D."/>
            <person name="Konstantinidis K.T."/>
            <person name="Eloe-Fadrosh E.A."/>
            <person name="Kyrpides N.C."/>
            <person name="Woyke T."/>
        </authorList>
    </citation>
    <scope>NUCLEOTIDE SEQUENCE</scope>
    <source>
        <strain evidence="2">GVMAG-M-3300000115-19</strain>
    </source>
</reference>
<dbReference type="InterPro" id="IPR050652">
    <property type="entry name" value="AN1_A20_ZnFinger"/>
</dbReference>
<organism evidence="2">
    <name type="scientific">viral metagenome</name>
    <dbReference type="NCBI Taxonomy" id="1070528"/>
    <lineage>
        <taxon>unclassified sequences</taxon>
        <taxon>metagenomes</taxon>
        <taxon>organismal metagenomes</taxon>
    </lineage>
</organism>
<evidence type="ECO:0000256" key="1">
    <source>
        <dbReference type="SAM" id="MobiDB-lite"/>
    </source>
</evidence>
<accession>A0A6C0EHS5</accession>